<geneLocation type="plasmid" evidence="3">
    <name>pjcm13574 dna</name>
</geneLocation>
<geneLocation type="plasmid" evidence="2">
    <name>pJCM13574</name>
</geneLocation>
<keyword evidence="3" id="KW-1185">Reference proteome</keyword>
<name>A0A7I7XQB9_9MYCO</name>
<organism evidence="2 3">
    <name type="scientific">Mycolicibacterium madagascariense</name>
    <dbReference type="NCBI Taxonomy" id="212765"/>
    <lineage>
        <taxon>Bacteria</taxon>
        <taxon>Bacillati</taxon>
        <taxon>Actinomycetota</taxon>
        <taxon>Actinomycetes</taxon>
        <taxon>Mycobacteriales</taxon>
        <taxon>Mycobacteriaceae</taxon>
        <taxon>Mycolicibacterium</taxon>
    </lineage>
</organism>
<evidence type="ECO:0008006" key="4">
    <source>
        <dbReference type="Google" id="ProtNLM"/>
    </source>
</evidence>
<dbReference type="Proteomes" id="UP000466517">
    <property type="component" value="Plasmid pJCM13574"/>
</dbReference>
<evidence type="ECO:0000313" key="2">
    <source>
        <dbReference type="EMBL" id="BBZ31385.1"/>
    </source>
</evidence>
<reference evidence="2 3" key="1">
    <citation type="journal article" date="2019" name="Emerg. Microbes Infect.">
        <title>Comprehensive subspecies identification of 175 nontuberculous mycobacteria species based on 7547 genomic profiles.</title>
        <authorList>
            <person name="Matsumoto Y."/>
            <person name="Kinjo T."/>
            <person name="Motooka D."/>
            <person name="Nabeya D."/>
            <person name="Jung N."/>
            <person name="Uechi K."/>
            <person name="Horii T."/>
            <person name="Iida T."/>
            <person name="Fujita J."/>
            <person name="Nakamura S."/>
        </authorList>
    </citation>
    <scope>NUCLEOTIDE SEQUENCE [LARGE SCALE GENOMIC DNA]</scope>
    <source>
        <strain evidence="2 3">JCM 13574</strain>
        <plasmid evidence="2">pJCM13574</plasmid>
        <plasmid evidence="3">pjcm13574 dna</plasmid>
    </source>
</reference>
<gene>
    <name evidence="1" type="ORF">MMAD_54860</name>
    <name evidence="2" type="ORF">MMAD_56800</name>
</gene>
<dbReference type="KEGG" id="mmag:MMAD_56800"/>
<dbReference type="EMBL" id="AP022611">
    <property type="protein sequence ID" value="BBZ31191.1"/>
    <property type="molecule type" value="Genomic_DNA"/>
</dbReference>
<proteinExistence type="predicted"/>
<dbReference type="RefSeq" id="WP_163744646.1">
    <property type="nucleotide sequence ID" value="NZ_AP022611.1"/>
</dbReference>
<sequence>MDLIDDLHNPEWWRDPALLSTRLGDLVPNFDTIGSFTIPYTRLPRRLGSYAEEFPRWADVADQTPESLMLRPKLGEAAVRALIEAAEHAVRVRRDTIAAGRVGADAAVARLVGELDDSDRKILAGQVWAADPVPQRVLAERLGVNPVSVSRNLPRARARFAELLSDPAHHEVGEHAERIRQRLGPYVPVDVAELELLRLNVDPTSQTAAVLLDIAGPYVSRGGWMDAGGSHAQVLAAVEAVFDGQGAPTTDALLDALTSRGLSTGVALTFLETKLTLRRFGDAWVRWAGDTTLHMVEAALHLLGAPATAEALHAVIERCDSSGVSVDRIKAVLSQKERFIRTSRTTWGLRRWGVVEYVNIAHAIGECIDASGGKAAVATVFNDLRARYPDISESSIRTYLGTLAFVQGKGVVRRRTKADAWPALPPLNTIRGVFRNGPDEIRVAHLVTAEVLRGSGQVLHSAVADAVGVRPGEQRTFTSSQGPVTVYWKLASTGGAAIGSLRAHAQATGATAGDTLVLVFKLDDSKLEAARIGADESAAVQLPKLVGHPVRAPSAALTTALSCPPQDVGAVLRARGDNALADLLDAP</sequence>
<evidence type="ECO:0000313" key="3">
    <source>
        <dbReference type="Proteomes" id="UP000466517"/>
    </source>
</evidence>
<dbReference type="KEGG" id="mmag:MMAD_54860"/>
<protein>
    <recommendedName>
        <fullName evidence="4">RNA polymerase sigma-70 region 4 domain-containing protein</fullName>
    </recommendedName>
</protein>
<dbReference type="AlphaFoldDB" id="A0A7I7XQB9"/>
<reference evidence="2" key="2">
    <citation type="submission" date="2020-02" db="EMBL/GenBank/DDBJ databases">
        <authorList>
            <person name="Matsumoto Y."/>
            <person name="Motooka D."/>
            <person name="Nakamura S."/>
        </authorList>
    </citation>
    <scope>NUCLEOTIDE SEQUENCE</scope>
    <source>
        <strain evidence="2">JCM 13574</strain>
        <plasmid evidence="2">pJCM13574</plasmid>
    </source>
</reference>
<dbReference type="EMBL" id="AP022611">
    <property type="protein sequence ID" value="BBZ31385.1"/>
    <property type="molecule type" value="Genomic_DNA"/>
</dbReference>
<evidence type="ECO:0000313" key="1">
    <source>
        <dbReference type="EMBL" id="BBZ31191.1"/>
    </source>
</evidence>
<accession>A0A7I7XQB9</accession>
<keyword evidence="2" id="KW-0614">Plasmid</keyword>